<reference evidence="2 3" key="1">
    <citation type="journal article" date="2017" name="Appl. Environ. Microbiol.">
        <title>Parallel evolution of two clades of a major Atlantic endemic Vibrio parahaemolyticus pathogen lineage by independent acquisition of related pathogenicity islands.</title>
        <authorList>
            <person name="Xu F."/>
            <person name="Gonzalez-Escalona N."/>
            <person name="Drees K.P."/>
            <person name="Sebra R.P."/>
            <person name="Cooper V.S."/>
            <person name="Jones S.H."/>
            <person name="Whistler C.A."/>
        </authorList>
    </citation>
    <scope>NUCLEOTIDE SEQUENCE [LARGE SCALE GENOMIC DNA]</scope>
    <source>
        <strain evidence="2 3">MAVP-3</strain>
    </source>
</reference>
<protein>
    <submittedName>
        <fullName evidence="2">Multidrug transporter</fullName>
    </submittedName>
</protein>
<dbReference type="Proteomes" id="UP000214596">
    <property type="component" value="Unassembled WGS sequence"/>
</dbReference>
<keyword evidence="1" id="KW-1133">Transmembrane helix</keyword>
<dbReference type="AlphaFoldDB" id="A0A227J0T1"/>
<evidence type="ECO:0000256" key="1">
    <source>
        <dbReference type="SAM" id="Phobius"/>
    </source>
</evidence>
<comment type="caution">
    <text evidence="2">The sequence shown here is derived from an EMBL/GenBank/DDBJ whole genome shotgun (WGS) entry which is preliminary data.</text>
</comment>
<keyword evidence="1" id="KW-0812">Transmembrane</keyword>
<evidence type="ECO:0000313" key="2">
    <source>
        <dbReference type="EMBL" id="OXE28660.1"/>
    </source>
</evidence>
<evidence type="ECO:0000313" key="3">
    <source>
        <dbReference type="Proteomes" id="UP000214596"/>
    </source>
</evidence>
<organism evidence="2 3">
    <name type="scientific">Vibrio parahaemolyticus</name>
    <dbReference type="NCBI Taxonomy" id="670"/>
    <lineage>
        <taxon>Bacteria</taxon>
        <taxon>Pseudomonadati</taxon>
        <taxon>Pseudomonadota</taxon>
        <taxon>Gammaproteobacteria</taxon>
        <taxon>Vibrionales</taxon>
        <taxon>Vibrionaceae</taxon>
        <taxon>Vibrio</taxon>
    </lineage>
</organism>
<accession>A0A227J0T1</accession>
<name>A0A227J0T1_VIBPH</name>
<keyword evidence="1" id="KW-0472">Membrane</keyword>
<sequence length="57" mass="6144">MFSIIDAALSRSRTMLTLLVMILIAGVITYVTIPKESSPDITIPIIYVSVGHQGISP</sequence>
<feature type="transmembrane region" description="Helical" evidence="1">
    <location>
        <begin position="12"/>
        <end position="33"/>
    </location>
</feature>
<feature type="non-terminal residue" evidence="2">
    <location>
        <position position="57"/>
    </location>
</feature>
<proteinExistence type="predicted"/>
<dbReference type="Gene3D" id="3.30.70.1430">
    <property type="entry name" value="Multidrug efflux transporter AcrB pore domain"/>
    <property type="match status" value="1"/>
</dbReference>
<dbReference type="EMBL" id="NIXT01004108">
    <property type="protein sequence ID" value="OXE28660.1"/>
    <property type="molecule type" value="Genomic_DNA"/>
</dbReference>
<dbReference type="Gene3D" id="1.20.1640.10">
    <property type="entry name" value="Multidrug efflux transporter AcrB transmembrane domain"/>
    <property type="match status" value="1"/>
</dbReference>
<gene>
    <name evidence="2" type="ORF">CA163_32720</name>
</gene>